<reference evidence="2 3" key="1">
    <citation type="submission" date="2016-02" db="EMBL/GenBank/DDBJ databases">
        <title>Band-tailed pigeon sequencing and assembly.</title>
        <authorList>
            <person name="Soares A.E."/>
            <person name="Novak B.J."/>
            <person name="Rice E.S."/>
            <person name="O'Connell B."/>
            <person name="Chang D."/>
            <person name="Weber S."/>
            <person name="Shapiro B."/>
        </authorList>
    </citation>
    <scope>NUCLEOTIDE SEQUENCE [LARGE SCALE GENOMIC DNA]</scope>
    <source>
        <strain evidence="2">BTP2013</strain>
        <tissue evidence="2">Blood</tissue>
    </source>
</reference>
<gene>
    <name evidence="2" type="ORF">AV530_016905</name>
</gene>
<keyword evidence="3" id="KW-1185">Reference proteome</keyword>
<dbReference type="EMBL" id="LSYS01009367">
    <property type="protein sequence ID" value="OPJ66952.1"/>
    <property type="molecule type" value="Genomic_DNA"/>
</dbReference>
<evidence type="ECO:0000256" key="1">
    <source>
        <dbReference type="SAM" id="MobiDB-lite"/>
    </source>
</evidence>
<name>A0A1V4J3Z2_PATFA</name>
<feature type="region of interest" description="Disordered" evidence="1">
    <location>
        <begin position="58"/>
        <end position="94"/>
    </location>
</feature>
<evidence type="ECO:0000313" key="3">
    <source>
        <dbReference type="Proteomes" id="UP000190648"/>
    </source>
</evidence>
<organism evidence="2 3">
    <name type="scientific">Patagioenas fasciata monilis</name>
    <dbReference type="NCBI Taxonomy" id="372326"/>
    <lineage>
        <taxon>Eukaryota</taxon>
        <taxon>Metazoa</taxon>
        <taxon>Chordata</taxon>
        <taxon>Craniata</taxon>
        <taxon>Vertebrata</taxon>
        <taxon>Euteleostomi</taxon>
        <taxon>Archelosauria</taxon>
        <taxon>Archosauria</taxon>
        <taxon>Dinosauria</taxon>
        <taxon>Saurischia</taxon>
        <taxon>Theropoda</taxon>
        <taxon>Coelurosauria</taxon>
        <taxon>Aves</taxon>
        <taxon>Neognathae</taxon>
        <taxon>Neoaves</taxon>
        <taxon>Columbimorphae</taxon>
        <taxon>Columbiformes</taxon>
        <taxon>Columbidae</taxon>
        <taxon>Patagioenas</taxon>
    </lineage>
</organism>
<accession>A0A1V4J3Z2</accession>
<protein>
    <submittedName>
        <fullName evidence="2">Uncharacterized protein</fullName>
    </submittedName>
</protein>
<dbReference type="AlphaFoldDB" id="A0A1V4J3Z2"/>
<sequence>MLIGIGSIDSSRTVRQDRIGGKVRLEVQTTEQVYCEKADMRFIQEVYPQKGIIKEQTAKIERQKSRKTKEGSWGGDWSEEGGDSVSRSAKPKKKWPSFTIKSEFFPFVSAFPSIEFT</sequence>
<dbReference type="Proteomes" id="UP000190648">
    <property type="component" value="Unassembled WGS sequence"/>
</dbReference>
<comment type="caution">
    <text evidence="2">The sequence shown here is derived from an EMBL/GenBank/DDBJ whole genome shotgun (WGS) entry which is preliminary data.</text>
</comment>
<evidence type="ECO:0000313" key="2">
    <source>
        <dbReference type="EMBL" id="OPJ66952.1"/>
    </source>
</evidence>
<proteinExistence type="predicted"/>